<dbReference type="EMBL" id="MW423738">
    <property type="protein sequence ID" value="QQK88557.1"/>
    <property type="molecule type" value="Genomic_DNA"/>
</dbReference>
<proteinExistence type="predicted"/>
<accession>A0A7T6ZMK1</accession>
<name>A0A7T6ZMK1_9CAUD</name>
<reference evidence="1" key="1">
    <citation type="submission" date="2020-12" db="EMBL/GenBank/DDBJ databases">
        <authorList>
            <person name="Hu Z."/>
        </authorList>
    </citation>
    <scope>NUCLEOTIDE SEQUENCE</scope>
</reference>
<organism evidence="1">
    <name type="scientific">Vibrio phage PH669</name>
    <dbReference type="NCBI Taxonomy" id="2800823"/>
    <lineage>
        <taxon>Viruses</taxon>
        <taxon>Duplodnaviria</taxon>
        <taxon>Heunggongvirae</taxon>
        <taxon>Uroviricota</taxon>
        <taxon>Caudoviricetes</taxon>
        <taxon>Queuovirinae</taxon>
    </lineage>
</organism>
<sequence>MFDSVYTQLQENILKLLADKENAEGLTVRKLCNQLKVATVPVEFALGQLMFEKKVKRSTYGRFVKVNVNA</sequence>
<protein>
    <submittedName>
        <fullName evidence="1">Uncharacterized protein</fullName>
    </submittedName>
</protein>
<evidence type="ECO:0000313" key="1">
    <source>
        <dbReference type="EMBL" id="QQK88557.1"/>
    </source>
</evidence>